<keyword evidence="2" id="KW-1185">Reference proteome</keyword>
<dbReference type="RefSeq" id="WP_110019954.1">
    <property type="nucleotide sequence ID" value="NZ_QGTJ01000012.1"/>
</dbReference>
<evidence type="ECO:0000313" key="1">
    <source>
        <dbReference type="EMBL" id="PWV59115.1"/>
    </source>
</evidence>
<organism evidence="1 2">
    <name type="scientific">Plasticicumulans acidivorans</name>
    <dbReference type="NCBI Taxonomy" id="886464"/>
    <lineage>
        <taxon>Bacteria</taxon>
        <taxon>Pseudomonadati</taxon>
        <taxon>Pseudomonadota</taxon>
        <taxon>Gammaproteobacteria</taxon>
        <taxon>Candidatus Competibacteraceae</taxon>
        <taxon>Plasticicumulans</taxon>
    </lineage>
</organism>
<comment type="caution">
    <text evidence="1">The sequence shown here is derived from an EMBL/GenBank/DDBJ whole genome shotgun (WGS) entry which is preliminary data.</text>
</comment>
<name>A0A317MR05_9GAMM</name>
<dbReference type="EMBL" id="QGTJ01000012">
    <property type="protein sequence ID" value="PWV59115.1"/>
    <property type="molecule type" value="Genomic_DNA"/>
</dbReference>
<gene>
    <name evidence="1" type="ORF">C7443_112114</name>
</gene>
<protein>
    <submittedName>
        <fullName evidence="1">Uncharacterized protein</fullName>
    </submittedName>
</protein>
<sequence>MNRRRTSRLRAGQLAFRAALSLGVLALLAIATITGWPDQALSPQAQALLTPPTEPADADNGAVLLEGLLAPTGSDPLAFGSARIERLRQHFSNPRTRDMPYFPADLPADALQPASLTPAARQLCDPLDSACIDSWFAQSIDIELWADRDAELFTRLDRMMALPRFQTPTIPSALAPPPDFSLLDAILRLRLAAATLTLQQQKNADEACALLARQVLFLRRLLAETPTSLAQKQLASSQLRVHYLTLGEWAARWPKMLAAQTVVLTPLLQDLSPAELDLRPAMQTDTREVAYGIDALDLAPLALSPRLELASSVTAFALFKRNTTLNALAAYLDTLDAALAAPLDERARQAHAARQAFLAGPARANAPGQWLYNPVGRLLLSVTATSPRPYLDRLIDTQAAVRMVMLQHELAATETDDDAAIAARIKAHPLAMLSDNRVIRFDAPTHRLVWSLASARAAGANPPTYDIQLVR</sequence>
<dbReference type="AlphaFoldDB" id="A0A317MR05"/>
<dbReference type="Proteomes" id="UP000246569">
    <property type="component" value="Unassembled WGS sequence"/>
</dbReference>
<proteinExistence type="predicted"/>
<accession>A0A317MR05</accession>
<evidence type="ECO:0000313" key="2">
    <source>
        <dbReference type="Proteomes" id="UP000246569"/>
    </source>
</evidence>
<reference evidence="1 2" key="1">
    <citation type="submission" date="2018-05" db="EMBL/GenBank/DDBJ databases">
        <title>Genomic Encyclopedia of Type Strains, Phase IV (KMG-IV): sequencing the most valuable type-strain genomes for metagenomic binning, comparative biology and taxonomic classification.</title>
        <authorList>
            <person name="Goeker M."/>
        </authorList>
    </citation>
    <scope>NUCLEOTIDE SEQUENCE [LARGE SCALE GENOMIC DNA]</scope>
    <source>
        <strain evidence="1 2">DSM 23606</strain>
    </source>
</reference>